<accession>A0A7J6VZH6</accession>
<feature type="non-terminal residue" evidence="1">
    <location>
        <position position="84"/>
    </location>
</feature>
<organism evidence="1 2">
    <name type="scientific">Thalictrum thalictroides</name>
    <name type="common">Rue-anemone</name>
    <name type="synonym">Anemone thalictroides</name>
    <dbReference type="NCBI Taxonomy" id="46969"/>
    <lineage>
        <taxon>Eukaryota</taxon>
        <taxon>Viridiplantae</taxon>
        <taxon>Streptophyta</taxon>
        <taxon>Embryophyta</taxon>
        <taxon>Tracheophyta</taxon>
        <taxon>Spermatophyta</taxon>
        <taxon>Magnoliopsida</taxon>
        <taxon>Ranunculales</taxon>
        <taxon>Ranunculaceae</taxon>
        <taxon>Thalictroideae</taxon>
        <taxon>Thalictrum</taxon>
    </lineage>
</organism>
<name>A0A7J6VZH6_THATH</name>
<comment type="caution">
    <text evidence="1">The sequence shown here is derived from an EMBL/GenBank/DDBJ whole genome shotgun (WGS) entry which is preliminary data.</text>
</comment>
<gene>
    <name evidence="1" type="ORF">FRX31_020823</name>
</gene>
<dbReference type="Gene3D" id="1.25.10.10">
    <property type="entry name" value="Leucine-rich Repeat Variant"/>
    <property type="match status" value="1"/>
</dbReference>
<dbReference type="Proteomes" id="UP000554482">
    <property type="component" value="Unassembled WGS sequence"/>
</dbReference>
<reference evidence="1 2" key="1">
    <citation type="submission" date="2020-06" db="EMBL/GenBank/DDBJ databases">
        <title>Transcriptomic and genomic resources for Thalictrum thalictroides and T. hernandezii: Facilitating candidate gene discovery in an emerging model plant lineage.</title>
        <authorList>
            <person name="Arias T."/>
            <person name="Riano-Pachon D.M."/>
            <person name="Di Stilio V.S."/>
        </authorList>
    </citation>
    <scope>NUCLEOTIDE SEQUENCE [LARGE SCALE GENOMIC DNA]</scope>
    <source>
        <strain evidence="2">cv. WT478/WT964</strain>
        <tissue evidence="1">Leaves</tissue>
    </source>
</reference>
<sequence>MRNIVEEIKFVIITSSKRMRKRAKSAKAKYIGAEKKQEVFDEVGDCLGTLVKPFKASFSPFFDELLMIIEPMWGKKKTAKERKT</sequence>
<keyword evidence="2" id="KW-1185">Reference proteome</keyword>
<evidence type="ECO:0000313" key="2">
    <source>
        <dbReference type="Proteomes" id="UP000554482"/>
    </source>
</evidence>
<protein>
    <submittedName>
        <fullName evidence="1">Arm repeat superfamily protein</fullName>
    </submittedName>
</protein>
<dbReference type="AlphaFoldDB" id="A0A7J6VZH6"/>
<dbReference type="InterPro" id="IPR011989">
    <property type="entry name" value="ARM-like"/>
</dbReference>
<dbReference type="EMBL" id="JABWDY010025263">
    <property type="protein sequence ID" value="KAF5189590.1"/>
    <property type="molecule type" value="Genomic_DNA"/>
</dbReference>
<evidence type="ECO:0000313" key="1">
    <source>
        <dbReference type="EMBL" id="KAF5189590.1"/>
    </source>
</evidence>
<proteinExistence type="predicted"/>
<dbReference type="OrthoDB" id="904351at2759"/>